<evidence type="ECO:0000313" key="2">
    <source>
        <dbReference type="EMBL" id="KAL0326614.1"/>
    </source>
</evidence>
<reference evidence="2" key="2">
    <citation type="journal article" date="2024" name="Plant">
        <title>Genomic evolution and insights into agronomic trait innovations of Sesamum species.</title>
        <authorList>
            <person name="Miao H."/>
            <person name="Wang L."/>
            <person name="Qu L."/>
            <person name="Liu H."/>
            <person name="Sun Y."/>
            <person name="Le M."/>
            <person name="Wang Q."/>
            <person name="Wei S."/>
            <person name="Zheng Y."/>
            <person name="Lin W."/>
            <person name="Duan Y."/>
            <person name="Cao H."/>
            <person name="Xiong S."/>
            <person name="Wang X."/>
            <person name="Wei L."/>
            <person name="Li C."/>
            <person name="Ma Q."/>
            <person name="Ju M."/>
            <person name="Zhao R."/>
            <person name="Li G."/>
            <person name="Mu C."/>
            <person name="Tian Q."/>
            <person name="Mei H."/>
            <person name="Zhang T."/>
            <person name="Gao T."/>
            <person name="Zhang H."/>
        </authorList>
    </citation>
    <scope>NUCLEOTIDE SEQUENCE</scope>
    <source>
        <strain evidence="2">G01</strain>
    </source>
</reference>
<feature type="domain" description="Endonuclease/exonuclease/phosphatase" evidence="1">
    <location>
        <begin position="25"/>
        <end position="190"/>
    </location>
</feature>
<gene>
    <name evidence="2" type="ORF">Sangu_1739400</name>
</gene>
<proteinExistence type="predicted"/>
<dbReference type="SUPFAM" id="SSF56219">
    <property type="entry name" value="DNase I-like"/>
    <property type="match status" value="1"/>
</dbReference>
<dbReference type="PANTHER" id="PTHR33710">
    <property type="entry name" value="BNAC02G09200D PROTEIN"/>
    <property type="match status" value="1"/>
</dbReference>
<dbReference type="Pfam" id="PF03372">
    <property type="entry name" value="Exo_endo_phos"/>
    <property type="match status" value="1"/>
</dbReference>
<accession>A0AAW2M519</accession>
<protein>
    <recommendedName>
        <fullName evidence="1">Endonuclease/exonuclease/phosphatase domain-containing protein</fullName>
    </recommendedName>
</protein>
<dbReference type="EMBL" id="JACGWK010000011">
    <property type="protein sequence ID" value="KAL0326614.1"/>
    <property type="molecule type" value="Genomic_DNA"/>
</dbReference>
<dbReference type="GO" id="GO:0003824">
    <property type="term" value="F:catalytic activity"/>
    <property type="evidence" value="ECO:0007669"/>
    <property type="project" value="InterPro"/>
</dbReference>
<dbReference type="AlphaFoldDB" id="A0AAW2M519"/>
<comment type="caution">
    <text evidence="2">The sequence shown here is derived from an EMBL/GenBank/DDBJ whole genome shotgun (WGS) entry which is preliminary data.</text>
</comment>
<name>A0AAW2M519_9LAMI</name>
<dbReference type="InterPro" id="IPR005135">
    <property type="entry name" value="Endo/exonuclease/phosphatase"/>
</dbReference>
<sequence length="364" mass="42031">METKCRSFGIERVKKRLNMHGLAVDSRGKGGGLALLWDKEVFVDLVSFSRYHMDARVQLREGEDYWRFTGFYGEPDSSKRTVSWDLLRRLSRLSHLPWICVGDYNAILSDTEKEGAVPTPQWQLRSFREALSNSGLHDVSFLGSPFTWANNREHPFTVRKRLDRACVNLSWTTRWPATVTQHLDRIYSDHAPIITVREKQCEKWAEVGGRPKRFEALWIKSKDCETVISNLWNNSPGDFDLTNDFASRLENCKLGLLNWSRSEFGHISKRIEFLEHEIASIQSSAITRTSRERLSSLKAELESLLSAEEIKWKQRGKAAWLSEGDRNTAFFHAKASHRRKINIDRIRDETGCWCDEPASIQGVI</sequence>
<dbReference type="InterPro" id="IPR036691">
    <property type="entry name" value="Endo/exonu/phosph_ase_sf"/>
</dbReference>
<dbReference type="PANTHER" id="PTHR33710:SF77">
    <property type="entry name" value="DNASE I-LIKE SUPERFAMILY PROTEIN"/>
    <property type="match status" value="1"/>
</dbReference>
<organism evidence="2">
    <name type="scientific">Sesamum angustifolium</name>
    <dbReference type="NCBI Taxonomy" id="2727405"/>
    <lineage>
        <taxon>Eukaryota</taxon>
        <taxon>Viridiplantae</taxon>
        <taxon>Streptophyta</taxon>
        <taxon>Embryophyta</taxon>
        <taxon>Tracheophyta</taxon>
        <taxon>Spermatophyta</taxon>
        <taxon>Magnoliopsida</taxon>
        <taxon>eudicotyledons</taxon>
        <taxon>Gunneridae</taxon>
        <taxon>Pentapetalae</taxon>
        <taxon>asterids</taxon>
        <taxon>lamiids</taxon>
        <taxon>Lamiales</taxon>
        <taxon>Pedaliaceae</taxon>
        <taxon>Sesamum</taxon>
    </lineage>
</organism>
<dbReference type="Gene3D" id="3.60.10.10">
    <property type="entry name" value="Endonuclease/exonuclease/phosphatase"/>
    <property type="match status" value="1"/>
</dbReference>
<reference evidence="2" key="1">
    <citation type="submission" date="2020-06" db="EMBL/GenBank/DDBJ databases">
        <authorList>
            <person name="Li T."/>
            <person name="Hu X."/>
            <person name="Zhang T."/>
            <person name="Song X."/>
            <person name="Zhang H."/>
            <person name="Dai N."/>
            <person name="Sheng W."/>
            <person name="Hou X."/>
            <person name="Wei L."/>
        </authorList>
    </citation>
    <scope>NUCLEOTIDE SEQUENCE</scope>
    <source>
        <strain evidence="2">G01</strain>
        <tissue evidence="2">Leaf</tissue>
    </source>
</reference>
<evidence type="ECO:0000259" key="1">
    <source>
        <dbReference type="Pfam" id="PF03372"/>
    </source>
</evidence>